<keyword evidence="12" id="KW-0411">Iron-sulfur</keyword>
<dbReference type="CDD" id="cd01335">
    <property type="entry name" value="Radical_SAM"/>
    <property type="match status" value="1"/>
</dbReference>
<dbReference type="Gene3D" id="1.10.150.530">
    <property type="match status" value="1"/>
</dbReference>
<keyword evidence="4" id="KW-0963">Cytoplasm</keyword>
<evidence type="ECO:0000256" key="6">
    <source>
        <dbReference type="ARBA" id="ARBA00022603"/>
    </source>
</evidence>
<evidence type="ECO:0000256" key="9">
    <source>
        <dbReference type="ARBA" id="ARBA00022694"/>
    </source>
</evidence>
<dbReference type="FunFam" id="3.20.20.70:FF:000014">
    <property type="entry name" value="Probable dual-specificity RNA methyltransferase RlmN"/>
    <property type="match status" value="1"/>
</dbReference>
<keyword evidence="5" id="KW-0698">rRNA processing</keyword>
<dbReference type="eggNOG" id="ENOG502QSIE">
    <property type="taxonomic scope" value="Eukaryota"/>
</dbReference>
<reference evidence="13 14" key="2">
    <citation type="journal article" date="2018" name="Plant J.">
        <title>The Physcomitrella patens chromosome-scale assembly reveals moss genome structure and evolution.</title>
        <authorList>
            <person name="Lang D."/>
            <person name="Ullrich K.K."/>
            <person name="Murat F."/>
            <person name="Fuchs J."/>
            <person name="Jenkins J."/>
            <person name="Haas F.B."/>
            <person name="Piednoel M."/>
            <person name="Gundlach H."/>
            <person name="Van Bel M."/>
            <person name="Meyberg R."/>
            <person name="Vives C."/>
            <person name="Morata J."/>
            <person name="Symeonidi A."/>
            <person name="Hiss M."/>
            <person name="Muchero W."/>
            <person name="Kamisugi Y."/>
            <person name="Saleh O."/>
            <person name="Blanc G."/>
            <person name="Decker E.L."/>
            <person name="van Gessel N."/>
            <person name="Grimwood J."/>
            <person name="Hayes R.D."/>
            <person name="Graham S.W."/>
            <person name="Gunter L.E."/>
            <person name="McDaniel S.F."/>
            <person name="Hoernstein S.N.W."/>
            <person name="Larsson A."/>
            <person name="Li F.W."/>
            <person name="Perroud P.F."/>
            <person name="Phillips J."/>
            <person name="Ranjan P."/>
            <person name="Rokshar D.S."/>
            <person name="Rothfels C.J."/>
            <person name="Schneider L."/>
            <person name="Shu S."/>
            <person name="Stevenson D.W."/>
            <person name="Thummler F."/>
            <person name="Tillich M."/>
            <person name="Villarreal Aguilar J.C."/>
            <person name="Widiez T."/>
            <person name="Wong G.K."/>
            <person name="Wymore A."/>
            <person name="Zhang Y."/>
            <person name="Zimmer A.D."/>
            <person name="Quatrano R.S."/>
            <person name="Mayer K.F.X."/>
            <person name="Goodstein D."/>
            <person name="Casacuberta J.M."/>
            <person name="Vandepoele K."/>
            <person name="Reski R."/>
            <person name="Cuming A.C."/>
            <person name="Tuskan G.A."/>
            <person name="Maumus F."/>
            <person name="Salse J."/>
            <person name="Schmutz J."/>
            <person name="Rensing S.A."/>
        </authorList>
    </citation>
    <scope>NUCLEOTIDE SEQUENCE [LARGE SCALE GENOMIC DNA]</scope>
    <source>
        <strain evidence="13 14">cv. Gransden 2004</strain>
    </source>
</reference>
<reference evidence="13" key="3">
    <citation type="submission" date="2020-12" db="UniProtKB">
        <authorList>
            <consortium name="EnsemblPlants"/>
        </authorList>
    </citation>
    <scope>IDENTIFICATION</scope>
</reference>
<dbReference type="InterPro" id="IPR058240">
    <property type="entry name" value="rSAM_sf"/>
</dbReference>
<accession>A9TSQ2</accession>
<organism evidence="13 14">
    <name type="scientific">Physcomitrium patens</name>
    <name type="common">Spreading-leaved earth moss</name>
    <name type="synonym">Physcomitrella patens</name>
    <dbReference type="NCBI Taxonomy" id="3218"/>
    <lineage>
        <taxon>Eukaryota</taxon>
        <taxon>Viridiplantae</taxon>
        <taxon>Streptophyta</taxon>
        <taxon>Embryophyta</taxon>
        <taxon>Bryophyta</taxon>
        <taxon>Bryophytina</taxon>
        <taxon>Bryopsida</taxon>
        <taxon>Funariidae</taxon>
        <taxon>Funariales</taxon>
        <taxon>Funariaceae</taxon>
        <taxon>Physcomitrium</taxon>
    </lineage>
</organism>
<evidence type="ECO:0000313" key="14">
    <source>
        <dbReference type="Proteomes" id="UP000006727"/>
    </source>
</evidence>
<protein>
    <submittedName>
        <fullName evidence="13">Uncharacterized protein</fullName>
    </submittedName>
</protein>
<keyword evidence="9" id="KW-0819">tRNA processing</keyword>
<evidence type="ECO:0000256" key="12">
    <source>
        <dbReference type="ARBA" id="ARBA00023014"/>
    </source>
</evidence>
<dbReference type="AlphaFoldDB" id="A9TSQ2"/>
<dbReference type="NCBIfam" id="TIGR00048">
    <property type="entry name" value="rRNA_mod_RlmN"/>
    <property type="match status" value="1"/>
</dbReference>
<evidence type="ECO:0000256" key="10">
    <source>
        <dbReference type="ARBA" id="ARBA00022723"/>
    </source>
</evidence>
<keyword evidence="6" id="KW-0489">Methyltransferase</keyword>
<dbReference type="GO" id="GO:0008173">
    <property type="term" value="F:RNA methyltransferase activity"/>
    <property type="evidence" value="ECO:0007669"/>
    <property type="project" value="InterPro"/>
</dbReference>
<dbReference type="GO" id="GO:0030488">
    <property type="term" value="P:tRNA methylation"/>
    <property type="evidence" value="ECO:0007669"/>
    <property type="project" value="InterPro"/>
</dbReference>
<evidence type="ECO:0000313" key="13">
    <source>
        <dbReference type="EnsemblPlants" id="Pp3c6_16060V3.2"/>
    </source>
</evidence>
<dbReference type="SFLD" id="SFLDG01062">
    <property type="entry name" value="methyltransferase_(Class_A)"/>
    <property type="match status" value="1"/>
</dbReference>
<evidence type="ECO:0000256" key="4">
    <source>
        <dbReference type="ARBA" id="ARBA00022490"/>
    </source>
</evidence>
<dbReference type="SFLD" id="SFLDS00029">
    <property type="entry name" value="Radical_SAM"/>
    <property type="match status" value="1"/>
</dbReference>
<evidence type="ECO:0000256" key="7">
    <source>
        <dbReference type="ARBA" id="ARBA00022679"/>
    </source>
</evidence>
<dbReference type="PANTHER" id="PTHR30544">
    <property type="entry name" value="23S RRNA METHYLTRANSFERASE"/>
    <property type="match status" value="1"/>
</dbReference>
<dbReference type="HAMAP" id="MF_01849">
    <property type="entry name" value="RNA_methyltr_RlmN"/>
    <property type="match status" value="1"/>
</dbReference>
<dbReference type="GO" id="GO:0046872">
    <property type="term" value="F:metal ion binding"/>
    <property type="evidence" value="ECO:0007669"/>
    <property type="project" value="UniProtKB-KW"/>
</dbReference>
<dbReference type="Pfam" id="PF04055">
    <property type="entry name" value="Radical_SAM"/>
    <property type="match status" value="1"/>
</dbReference>
<gene>
    <name evidence="13" type="primary">LOC112284142</name>
</gene>
<dbReference type="InterPro" id="IPR048641">
    <property type="entry name" value="RlmN_N"/>
</dbReference>
<evidence type="ECO:0000256" key="11">
    <source>
        <dbReference type="ARBA" id="ARBA00023004"/>
    </source>
</evidence>
<evidence type="ECO:0000256" key="2">
    <source>
        <dbReference type="ARBA" id="ARBA00004496"/>
    </source>
</evidence>
<keyword evidence="10" id="KW-0479">Metal-binding</keyword>
<comment type="cofactor">
    <cofactor evidence="1">
        <name>[4Fe-4S] cluster</name>
        <dbReference type="ChEBI" id="CHEBI:49883"/>
    </cofactor>
</comment>
<dbReference type="GO" id="GO:0070475">
    <property type="term" value="P:rRNA base methylation"/>
    <property type="evidence" value="ECO:0007669"/>
    <property type="project" value="InterPro"/>
</dbReference>
<dbReference type="Gramene" id="Pp3c6_16060V3.2">
    <property type="protein sequence ID" value="Pp3c6_16060V3.2"/>
    <property type="gene ID" value="Pp3c6_16060"/>
</dbReference>
<proteinExistence type="inferred from homology"/>
<dbReference type="PROSITE" id="PS51918">
    <property type="entry name" value="RADICAL_SAM"/>
    <property type="match status" value="1"/>
</dbReference>
<dbReference type="Gene3D" id="3.20.20.70">
    <property type="entry name" value="Aldolase class I"/>
    <property type="match status" value="1"/>
</dbReference>
<keyword evidence="11" id="KW-0408">Iron</keyword>
<dbReference type="SFLD" id="SFLDF00275">
    <property type="entry name" value="adenosine_C2_methyltransferase"/>
    <property type="match status" value="1"/>
</dbReference>
<keyword evidence="7" id="KW-0808">Transferase</keyword>
<dbReference type="PANTHER" id="PTHR30544:SF5">
    <property type="entry name" value="RADICAL SAM CORE DOMAIN-CONTAINING PROTEIN"/>
    <property type="match status" value="1"/>
</dbReference>
<dbReference type="PIRSF" id="PIRSF006004">
    <property type="entry name" value="CHP00048"/>
    <property type="match status" value="1"/>
</dbReference>
<dbReference type="Pfam" id="PF21016">
    <property type="entry name" value="RlmN_N"/>
    <property type="match status" value="1"/>
</dbReference>
<dbReference type="SUPFAM" id="SSF102114">
    <property type="entry name" value="Radical SAM enzymes"/>
    <property type="match status" value="1"/>
</dbReference>
<dbReference type="HOGENOM" id="CLU_029101_1_1_1"/>
<dbReference type="InterPro" id="IPR007197">
    <property type="entry name" value="rSAM"/>
</dbReference>
<dbReference type="InterPro" id="IPR004383">
    <property type="entry name" value="rRNA_lsu_MTrfase_RlmN/Cfr"/>
</dbReference>
<evidence type="ECO:0000256" key="3">
    <source>
        <dbReference type="ARBA" id="ARBA00022485"/>
    </source>
</evidence>
<dbReference type="InterPro" id="IPR027492">
    <property type="entry name" value="RNA_MTrfase_RlmN"/>
</dbReference>
<dbReference type="GO" id="GO:0005737">
    <property type="term" value="C:cytoplasm"/>
    <property type="evidence" value="ECO:0007669"/>
    <property type="project" value="UniProtKB-SubCell"/>
</dbReference>
<dbReference type="Proteomes" id="UP000006727">
    <property type="component" value="Chromosome 6"/>
</dbReference>
<dbReference type="GO" id="GO:0051539">
    <property type="term" value="F:4 iron, 4 sulfur cluster binding"/>
    <property type="evidence" value="ECO:0007669"/>
    <property type="project" value="UniProtKB-KW"/>
</dbReference>
<dbReference type="InterPro" id="IPR040072">
    <property type="entry name" value="Methyltransferase_A"/>
</dbReference>
<evidence type="ECO:0000256" key="1">
    <source>
        <dbReference type="ARBA" id="ARBA00001966"/>
    </source>
</evidence>
<dbReference type="InterPro" id="IPR013785">
    <property type="entry name" value="Aldolase_TIM"/>
</dbReference>
<dbReference type="EnsemblPlants" id="Pp3c6_16060V3.2">
    <property type="protein sequence ID" value="Pp3c6_16060V3.2"/>
    <property type="gene ID" value="Pp3c6_16060"/>
</dbReference>
<reference evidence="13 14" key="1">
    <citation type="journal article" date="2008" name="Science">
        <title>The Physcomitrella genome reveals evolutionary insights into the conquest of land by plants.</title>
        <authorList>
            <person name="Rensing S."/>
            <person name="Lang D."/>
            <person name="Zimmer A."/>
            <person name="Terry A."/>
            <person name="Salamov A."/>
            <person name="Shapiro H."/>
            <person name="Nishiyama T."/>
            <person name="Perroud P.-F."/>
            <person name="Lindquist E."/>
            <person name="Kamisugi Y."/>
            <person name="Tanahashi T."/>
            <person name="Sakakibara K."/>
            <person name="Fujita T."/>
            <person name="Oishi K."/>
            <person name="Shin-I T."/>
            <person name="Kuroki Y."/>
            <person name="Toyoda A."/>
            <person name="Suzuki Y."/>
            <person name="Hashimoto A."/>
            <person name="Yamaguchi K."/>
            <person name="Sugano A."/>
            <person name="Kohara Y."/>
            <person name="Fujiyama A."/>
            <person name="Anterola A."/>
            <person name="Aoki S."/>
            <person name="Ashton N."/>
            <person name="Barbazuk W.B."/>
            <person name="Barker E."/>
            <person name="Bennetzen J."/>
            <person name="Bezanilla M."/>
            <person name="Blankenship R."/>
            <person name="Cho S.H."/>
            <person name="Dutcher S."/>
            <person name="Estelle M."/>
            <person name="Fawcett J.A."/>
            <person name="Gundlach H."/>
            <person name="Hanada K."/>
            <person name="Heyl A."/>
            <person name="Hicks K.A."/>
            <person name="Hugh J."/>
            <person name="Lohr M."/>
            <person name="Mayer K."/>
            <person name="Melkozernov A."/>
            <person name="Murata T."/>
            <person name="Nelson D."/>
            <person name="Pils B."/>
            <person name="Prigge M."/>
            <person name="Reiss B."/>
            <person name="Renner T."/>
            <person name="Rombauts S."/>
            <person name="Rushton P."/>
            <person name="Sanderfoot A."/>
            <person name="Schween G."/>
            <person name="Shiu S.-H."/>
            <person name="Stueber K."/>
            <person name="Theodoulou F.L."/>
            <person name="Tu H."/>
            <person name="Van de Peer Y."/>
            <person name="Verrier P.J."/>
            <person name="Waters E."/>
            <person name="Wood A."/>
            <person name="Yang L."/>
            <person name="Cove D."/>
            <person name="Cuming A."/>
            <person name="Hasebe M."/>
            <person name="Lucas S."/>
            <person name="Mishler D.B."/>
            <person name="Reski R."/>
            <person name="Grigoriev I."/>
            <person name="Quatrano R.S."/>
            <person name="Boore J.L."/>
        </authorList>
    </citation>
    <scope>NUCLEOTIDE SEQUENCE [LARGE SCALE GENOMIC DNA]</scope>
    <source>
        <strain evidence="13 14">cv. Gransden 2004</strain>
    </source>
</reference>
<keyword evidence="3" id="KW-0004">4Fe-4S</keyword>
<dbReference type="EMBL" id="ABEU02000006">
    <property type="status" value="NOT_ANNOTATED_CDS"/>
    <property type="molecule type" value="Genomic_DNA"/>
</dbReference>
<name>A9TSQ2_PHYPA</name>
<keyword evidence="8" id="KW-0949">S-adenosyl-L-methionine</keyword>
<evidence type="ECO:0000256" key="5">
    <source>
        <dbReference type="ARBA" id="ARBA00022552"/>
    </source>
</evidence>
<comment type="subcellular location">
    <subcellularLocation>
        <location evidence="2">Cytoplasm</location>
    </subcellularLocation>
</comment>
<evidence type="ECO:0000256" key="8">
    <source>
        <dbReference type="ARBA" id="ARBA00022691"/>
    </source>
</evidence>
<sequence length="390" mass="43468">MAAGSAAEVLEPAEVPGLPVKEEERPSKPVTPKYLIGKTQEELEDIVLSLGEQKYRGKQMYQLIYKNKIKTVKELAQLPKQLRNAMTEAGWSIGRSPIHHVSTSKDGTVKILLKLEDNRLVEAVGIPVKDKEGNQRLTVCVSSQVGCALRCAFCATGKGGFARNLKAHEIVDQVLSIEDLFRQRVTNIVFMGMGEPLMNLDNVLDAHRTINKELQIGQRMMTISTVGVPNTIRRLATHKLQSTLAISLHAPNQELRSRIVPSAKGYPLDALMEDCKYYFETTGRRLSFEYTLLAGVNDQREHAEELATLLHQWNLGRHVNIIPYNPIADSEFERPTKAKVLAFVETLSKRRVTASVRVTRGLDANAACGQLRNEFQKIPLQASVESPIPV</sequence>
<keyword evidence="14" id="KW-1185">Reference proteome</keyword>